<feature type="region of interest" description="UBR4 E3 catalytic module" evidence="6">
    <location>
        <begin position="2822"/>
        <end position="3319"/>
    </location>
</feature>
<organism evidence="9 10">
    <name type="scientific">[Myrmecia] bisecta</name>
    <dbReference type="NCBI Taxonomy" id="41462"/>
    <lineage>
        <taxon>Eukaryota</taxon>
        <taxon>Viridiplantae</taxon>
        <taxon>Chlorophyta</taxon>
        <taxon>core chlorophytes</taxon>
        <taxon>Trebouxiophyceae</taxon>
        <taxon>Trebouxiales</taxon>
        <taxon>Trebouxiaceae</taxon>
        <taxon>Myrmecia</taxon>
    </lineage>
</organism>
<dbReference type="PANTHER" id="PTHR21725:SF1">
    <property type="entry name" value="E3 UBIQUITIN-PROTEIN LIGASE UBR4"/>
    <property type="match status" value="1"/>
</dbReference>
<evidence type="ECO:0000256" key="2">
    <source>
        <dbReference type="ARBA" id="ARBA00022723"/>
    </source>
</evidence>
<dbReference type="InterPro" id="IPR016024">
    <property type="entry name" value="ARM-type_fold"/>
</dbReference>
<keyword evidence="10" id="KW-1185">Reference proteome</keyword>
<comment type="caution">
    <text evidence="9">The sequence shown here is derived from an EMBL/GenBank/DDBJ whole genome shotgun (WGS) entry which is preliminary data.</text>
</comment>
<keyword evidence="2" id="KW-0479">Metal-binding</keyword>
<evidence type="ECO:0000256" key="4">
    <source>
        <dbReference type="ARBA" id="ARBA00022833"/>
    </source>
</evidence>
<feature type="compositionally biased region" description="Low complexity" evidence="7">
    <location>
        <begin position="1014"/>
        <end position="1029"/>
    </location>
</feature>
<keyword evidence="4" id="KW-0862">Zinc</keyword>
<evidence type="ECO:0000256" key="7">
    <source>
        <dbReference type="SAM" id="MobiDB-lite"/>
    </source>
</evidence>
<accession>A0AAW1Q6L6</accession>
<dbReference type="InterPro" id="IPR003126">
    <property type="entry name" value="Znf_UBR"/>
</dbReference>
<evidence type="ECO:0000313" key="9">
    <source>
        <dbReference type="EMBL" id="KAK9817780.1"/>
    </source>
</evidence>
<dbReference type="SUPFAM" id="SSF48371">
    <property type="entry name" value="ARM repeat"/>
    <property type="match status" value="1"/>
</dbReference>
<evidence type="ECO:0000256" key="1">
    <source>
        <dbReference type="ARBA" id="ARBA00009970"/>
    </source>
</evidence>
<dbReference type="PANTHER" id="PTHR21725">
    <property type="entry name" value="E3 UBIQUITIN-PROTEIN LIGASE UBR4"/>
    <property type="match status" value="1"/>
</dbReference>
<dbReference type="InterPro" id="IPR045189">
    <property type="entry name" value="UBR4-like"/>
</dbReference>
<dbReference type="CDD" id="cd19681">
    <property type="entry name" value="UBR-box_BIG_like"/>
    <property type="match status" value="1"/>
</dbReference>
<proteinExistence type="inferred from homology"/>
<dbReference type="SMART" id="SM00396">
    <property type="entry name" value="ZnF_UBR1"/>
    <property type="match status" value="1"/>
</dbReference>
<feature type="region of interest" description="Disordered" evidence="7">
    <location>
        <begin position="1009"/>
        <end position="1029"/>
    </location>
</feature>
<evidence type="ECO:0000256" key="3">
    <source>
        <dbReference type="ARBA" id="ARBA00022771"/>
    </source>
</evidence>
<dbReference type="EMBL" id="JALJOR010000004">
    <property type="protein sequence ID" value="KAK9817780.1"/>
    <property type="molecule type" value="Genomic_DNA"/>
</dbReference>
<sequence>MQDNAVGAGAPPDRLVQRVGRVLQGVAEARPDSLFANWALELPLTKARDALEALKPGLADVLAEALGWSEAPAWQQAAAALRMLSLLAEVQAPQDDQVTEWPAACAALAGLVAMPCACASQLQLAQDLLTRLGVVAGKSHAELLAGTASVTLSQSSAALRWLISKQGEVDQTMACTLLGTLLVPLKQWSLHTQHIDANLVTTLLDLLQRPDTQVQACVLQILLALAQGSPQGCQAVADALLESPTAHSPDDPSAEAPMPQMLDMLLALVIRSAAGLGLSGLRVLLTFPAVLVARLPDFLAQSEGAQQAAEMLPILSEESADDVVDIQAAQAAEEGRQLYEEDEMVFDDEDMTEAEEESLAAVAAGLRAEMDAAYQLLDDRLREAELQGTANPELRRAAGYAAALAAADAHARALDAGIAAAGSGGEARRSQAAPPTDASAARPNVCTFISSGEAFVEQHWYFCYTCGLVDSKGCCSVCAQVCHAGHDLVYSGKSRFFCDCGAGVPGCPQCKCLQPVQLPARQSEPVPAATPAVEEELSLPGDPFAMAWEWDPYDLDQQGRAFESLEESLPGQEGQDVFDQQSVLSAAAGLRPVLANLAGTQQAEQSSSVHHDSWPDLLSQATTAMTAAAQLLLTKLREADQHVGEGLAPAQAPTESPATVAVRSAGDGELVVLQQIVALSGLDPKPTGRGADRTNAAQREVADAVVAGVVRRSGLSCSQALGLLAVARGSNLALLDAAAAARQITAPAVEGEEPPTVSSLAVCSQQAARFDIVHVAFDSLRGRYLLVAGLHTLQVWTVDTGAKVTDRLPVPLPELPGMPSGVYADIIVKVELPDNQLIASSTVALAQLPGQNLTQFSEESAPPLVPGLTCILLSRDGQWAALESRSDETAGAVEAVTEVPLLPLSRQAVKGATLFAARLSDAAAAVLTVCHPASPHTSSKAACDALKQAISMQSSSRGHLEGAAGLLLPSSQHTLLVLLCGSGHLHLFTSALPEGAIVCNLPEPVDEHPATFNSSTAPQPPAAASVAEDGSSAAARLLMRRSSSSRRSSVHEALQIFEGSTCITSDTRLAGDVAQAGGGEGARQSLTEASRYLESASPAGMHLTIRNQHASLIIIGIRVRVGGSGSGHAPRDCTLAGQRFPFLAAGPSRWYSLPLTAALALQAHPEVQLQVGAACSPGLKSRIDSLEVYGRPLDQLSAPAQPAAAGAASAGSGSVSVGTAAVSLPGHLVSPAMSAVACEYMLSQALHTVRALVQHYLVAAAQVFSVAGDLKHLLAKNSSDDTTARFEASIDNAGLPAARQALASALAGRLLNKLAFPTFAALGRGAAPAMQLLSSLARSSLLHDSQQHLAGLVLSRLPDVLADHPNGGVDTPDALPQTSHEPTGFASRRWRAMLWLLLAQTARAATPGYGELLSCQASRDSACSSIEDSFKDVAPSAIAAYLENVPRCHAEAVVIVASSLQIVPGGEDWAQALCAAAMLEPLADVRKPIRELLLSACGGHTAYRDLKAKFLLGLALKDVRAAAERVQHDGLSYAAAADLLRALKLLYDTAGERSRCWLAWCRGEANLLPWLVRGALSWSPGAAKHVLALLNLLLPSTQDAISSRADKLSLDLDLSWLLPPLAHAGPASTAAAVPAPQQACLLGHFIAALVLGSPDKEMRQEACVVLAGLWRHACLGQRWGRSLPASNGGQAGGVVAEVMAALAAQNGVLSDHPHAQAYRTLQTLVQFSGYYLDPEGEAMPMQEPVFKALSLDNLEAETKYTADSITVRLNGRYLIKSFTLAVRDVKRVRSLRSLQLSYCSQPVAELSEVKSRPDSWRQAGTLHLRPGQSDIKQVFSVPVNVSCIRLHFTAFWQHLGDASTEVLHCPRCSHIVHDPHGVCRYCHENAYQCRHCRNINYESLDGFLCNECGHSRFGRFVHTVWAAASPAYPALAGEEDLQLALTALETETQTLQHKHAALAASSRTLMSAFTAWREQAALPEGTIPGPPGTARTSRPAGGNAYRCAELFTEEAVSLLGSMLAACPVPVARSLHAGGAVKELFLSNLKNGTPDALRQARQLLAGVAKHKPSAAHELLMLIRERVLYCVVQHQALDVGAAVRTEMLLLEALCSQSGADLSTWQAQLFLVFQLLLKASATRSPAVSEHIILRCLNILVAALGSSAPATASPPRTTTRTTHQANMDRAVDALEEDAGALVTMSGFQAGSAGMADYLERRNQLAARLASGKAQQRATRLALRMGRRWLRTTHQRRQGASNGMHTGGEGGGGGAGLLLESPQLLSALLLNESLGQVRELAVTLLQRLGLHSAHMRTRLAARLAGLLPDATLAGMTGGKLFDMLADLAGDATVAAYLGAQGVMSSLVGQIGLLVLKLLAAEHGMPVPADPRLAALFGVADASHSPAGSGSGNALGYSLKRLVDLLAHLLAAPQGRPRFQRAQLLGPSLLAVAGLGSLVVGRTTLTGEAESTLEQLLQQSWLAGDVESRRDALQAGMRTLRQVWECSDQNPLAGALLARIPAGLLDQMSWAIAPAPAETIYLLNLDKSASQEEFIRGAMTHNPYSTAEVGPLMRDVKNYICSHLDLAGLLDDDFGMELLVGGNIIALSLPVRLVFECVWMAGGGAGGAQTPAAAATPASRSELDVIGPPMPITYRLQGLDGEATEPMISQLQEPNAQALDPETDFAVADVLASPQLDALPLLLQQLFRKSHGPATSQTALLRLLHQATHLQVCRQQLLAHGGLQQLLEHAAATSDAPTDLKVDVSALAAGLKALLQHGLSACAEVLAHILPHLARHSAAAQAALLAHFARSLDLNALDAGAQLPQQQEQEYELQSFLRLAQSALVKGHQATAGCVAGQALLLPLLHQLEGVSGIDVKLGMAAEELLDGLVEAGGPQVASAIAALRTATRMRQKELADRRRQEMLASLGMQQVERAGGSQLLAVATPASSELARALEEVGEADSSSLTCMVCKEGYGAKPADLLAAYCYCKRVPTSQVPGFTQPANTTGQLHCTVSHFNLIHVSCHAAARRADANLRVPKTEWDGASLRNGTTLANNLLPVRGSRVSTSSYMAAVNTFFDNLSSSGRLARSRSSPPASPALDAARVSAVATDLALLLQRFAFGLSFSEDCHGGGKESNACILPYLLQMGRYLADNATTERLQGLMAYAEELAQWPPSNVAAAPPIPYFLALSLLLQSSSQWASVRRSALLNAVHFSLHGAPSSFVAMEVAIHELYAKCAPMMRFFGMVHKLHSLLQQPRSSSSDWVADMEARLLDVNIMTQSVDEFLEFVHDMEGATDAMELLDIIGVTEDALREHATCDTFLVSAMTLDASA</sequence>
<feature type="zinc finger region" description="UBR-type" evidence="5">
    <location>
        <begin position="444"/>
        <end position="515"/>
    </location>
</feature>
<evidence type="ECO:0000256" key="6">
    <source>
        <dbReference type="PROSITE-ProRule" id="PRU01388"/>
    </source>
</evidence>
<dbReference type="PROSITE" id="PS52043">
    <property type="entry name" value="UBR4_E3"/>
    <property type="match status" value="1"/>
</dbReference>
<dbReference type="GO" id="GO:0008270">
    <property type="term" value="F:zinc ion binding"/>
    <property type="evidence" value="ECO:0007669"/>
    <property type="project" value="UniProtKB-KW"/>
</dbReference>
<evidence type="ECO:0000313" key="10">
    <source>
        <dbReference type="Proteomes" id="UP001489004"/>
    </source>
</evidence>
<evidence type="ECO:0000259" key="8">
    <source>
        <dbReference type="PROSITE" id="PS51157"/>
    </source>
</evidence>
<keyword evidence="3 6" id="KW-0863">Zinc-finger</keyword>
<gene>
    <name evidence="9" type="ORF">WJX72_002069</name>
</gene>
<evidence type="ECO:0000256" key="5">
    <source>
        <dbReference type="PROSITE-ProRule" id="PRU00508"/>
    </source>
</evidence>
<feature type="domain" description="UBR-type" evidence="8">
    <location>
        <begin position="444"/>
        <end position="515"/>
    </location>
</feature>
<reference evidence="9 10" key="1">
    <citation type="journal article" date="2024" name="Nat. Commun.">
        <title>Phylogenomics reveals the evolutionary origins of lichenization in chlorophyte algae.</title>
        <authorList>
            <person name="Puginier C."/>
            <person name="Libourel C."/>
            <person name="Otte J."/>
            <person name="Skaloud P."/>
            <person name="Haon M."/>
            <person name="Grisel S."/>
            <person name="Petersen M."/>
            <person name="Berrin J.G."/>
            <person name="Delaux P.M."/>
            <person name="Dal Grande F."/>
            <person name="Keller J."/>
        </authorList>
    </citation>
    <scope>NUCLEOTIDE SEQUENCE [LARGE SCALE GENOMIC DNA]</scope>
    <source>
        <strain evidence="9 10">SAG 2043</strain>
    </source>
</reference>
<feature type="region of interest" description="Disordered" evidence="7">
    <location>
        <begin position="2245"/>
        <end position="2264"/>
    </location>
</feature>
<dbReference type="PROSITE" id="PS51157">
    <property type="entry name" value="ZF_UBR"/>
    <property type="match status" value="1"/>
</dbReference>
<name>A0AAW1Q6L6_9CHLO</name>
<dbReference type="Pfam" id="PF13764">
    <property type="entry name" value="E3_UbLigase_R4"/>
    <property type="match status" value="2"/>
</dbReference>
<dbReference type="InterPro" id="IPR025704">
    <property type="entry name" value="E3_Ub_ligase_UBR4_C"/>
</dbReference>
<dbReference type="Proteomes" id="UP001489004">
    <property type="component" value="Unassembled WGS sequence"/>
</dbReference>
<comment type="similarity">
    <text evidence="1 6">Belongs to the UBR4 family.</text>
</comment>
<protein>
    <recommendedName>
        <fullName evidence="8">UBR-type domain-containing protein</fullName>
    </recommendedName>
</protein>